<dbReference type="OrthoDB" id="9799825at2"/>
<evidence type="ECO:0000256" key="2">
    <source>
        <dbReference type="ARBA" id="ARBA00023082"/>
    </source>
</evidence>
<accession>A0A1M6S0C3</accession>
<dbReference type="SUPFAM" id="SSF88659">
    <property type="entry name" value="Sigma3 and sigma4 domains of RNA polymerase sigma factors"/>
    <property type="match status" value="1"/>
</dbReference>
<dbReference type="Pfam" id="PF04297">
    <property type="entry name" value="UPF0122"/>
    <property type="match status" value="1"/>
</dbReference>
<evidence type="ECO:0000313" key="7">
    <source>
        <dbReference type="Proteomes" id="UP000184310"/>
    </source>
</evidence>
<dbReference type="InterPro" id="IPR007627">
    <property type="entry name" value="RNA_pol_sigma70_r2"/>
</dbReference>
<name>A0A1M6S0C3_9CLOT</name>
<dbReference type="SUPFAM" id="SSF88946">
    <property type="entry name" value="Sigma2 domain of RNA polymerase sigma factors"/>
    <property type="match status" value="1"/>
</dbReference>
<keyword evidence="4" id="KW-0804">Transcription</keyword>
<evidence type="ECO:0000313" key="6">
    <source>
        <dbReference type="EMBL" id="SHK38214.1"/>
    </source>
</evidence>
<gene>
    <name evidence="6" type="ORF">SAMN02745163_03719</name>
</gene>
<keyword evidence="7" id="KW-1185">Reference proteome</keyword>
<evidence type="ECO:0000256" key="4">
    <source>
        <dbReference type="ARBA" id="ARBA00023163"/>
    </source>
</evidence>
<dbReference type="RefSeq" id="WP_072991548.1">
    <property type="nucleotide sequence ID" value="NZ_FQZB01000016.1"/>
</dbReference>
<dbReference type="Pfam" id="PF04542">
    <property type="entry name" value="Sigma70_r2"/>
    <property type="match status" value="1"/>
</dbReference>
<dbReference type="Gene3D" id="1.20.140.160">
    <property type="match status" value="1"/>
</dbReference>
<dbReference type="Gene3D" id="1.10.1740.10">
    <property type="match status" value="1"/>
</dbReference>
<dbReference type="AlphaFoldDB" id="A0A1M6S0C3"/>
<keyword evidence="2" id="KW-0731">Sigma factor</keyword>
<dbReference type="InterPro" id="IPR007394">
    <property type="entry name" value="UPF0122"/>
</dbReference>
<dbReference type="STRING" id="1121302.SAMN02745163_03719"/>
<evidence type="ECO:0000256" key="3">
    <source>
        <dbReference type="ARBA" id="ARBA00023125"/>
    </source>
</evidence>
<evidence type="ECO:0000259" key="5">
    <source>
        <dbReference type="Pfam" id="PF04542"/>
    </source>
</evidence>
<feature type="domain" description="RNA polymerase sigma-70 region 2" evidence="5">
    <location>
        <begin position="21"/>
        <end position="71"/>
    </location>
</feature>
<dbReference type="InterPro" id="IPR013324">
    <property type="entry name" value="RNA_pol_sigma_r3/r4-like"/>
</dbReference>
<dbReference type="InterPro" id="IPR014284">
    <property type="entry name" value="RNA_pol_sigma-70_dom"/>
</dbReference>
<protein>
    <submittedName>
        <fullName evidence="6">Sigma-70 region 2</fullName>
    </submittedName>
</protein>
<dbReference type="EMBL" id="FQZB01000016">
    <property type="protein sequence ID" value="SHK38214.1"/>
    <property type="molecule type" value="Genomic_DNA"/>
</dbReference>
<keyword evidence="3" id="KW-0238">DNA-binding</keyword>
<dbReference type="InterPro" id="IPR013325">
    <property type="entry name" value="RNA_pol_sigma_r2"/>
</dbReference>
<organism evidence="6 7">
    <name type="scientific">Clostridium cavendishii DSM 21758</name>
    <dbReference type="NCBI Taxonomy" id="1121302"/>
    <lineage>
        <taxon>Bacteria</taxon>
        <taxon>Bacillati</taxon>
        <taxon>Bacillota</taxon>
        <taxon>Clostridia</taxon>
        <taxon>Eubacteriales</taxon>
        <taxon>Clostridiaceae</taxon>
        <taxon>Clostridium</taxon>
    </lineage>
</organism>
<dbReference type="InterPro" id="IPR000943">
    <property type="entry name" value="RNA_pol_sigma70"/>
</dbReference>
<dbReference type="GO" id="GO:0016987">
    <property type="term" value="F:sigma factor activity"/>
    <property type="evidence" value="ECO:0007669"/>
    <property type="project" value="UniProtKB-KW"/>
</dbReference>
<keyword evidence="1" id="KW-0805">Transcription regulation</keyword>
<evidence type="ECO:0000256" key="1">
    <source>
        <dbReference type="ARBA" id="ARBA00023015"/>
    </source>
</evidence>
<dbReference type="GO" id="GO:0006352">
    <property type="term" value="P:DNA-templated transcription initiation"/>
    <property type="evidence" value="ECO:0007669"/>
    <property type="project" value="InterPro"/>
</dbReference>
<dbReference type="PRINTS" id="PR00046">
    <property type="entry name" value="SIGMA70FCT"/>
</dbReference>
<dbReference type="GO" id="GO:0003677">
    <property type="term" value="F:DNA binding"/>
    <property type="evidence" value="ECO:0007669"/>
    <property type="project" value="UniProtKB-KW"/>
</dbReference>
<reference evidence="6 7" key="1">
    <citation type="submission" date="2016-11" db="EMBL/GenBank/DDBJ databases">
        <authorList>
            <person name="Jaros S."/>
            <person name="Januszkiewicz K."/>
            <person name="Wedrychowicz H."/>
        </authorList>
    </citation>
    <scope>NUCLEOTIDE SEQUENCE [LARGE SCALE GENOMIC DNA]</scope>
    <source>
        <strain evidence="6 7">DSM 21758</strain>
    </source>
</reference>
<sequence length="168" mass="19861">MIRPEDHLKLVSYVIGKKFSNYLGNFEYDDLFQMGCVGLIKACNTYDEKRGVFSSYAFMNIWGIILKYIKDSLKNAETVSLDDLINENTRLIEFYLVDDNSFEKVENMILVNELLKETTKLQRKYIELYYFEDLTLKEIGDKFNTTKQAIDFTKKQGLKRIARRCERL</sequence>
<dbReference type="NCBIfam" id="TIGR02937">
    <property type="entry name" value="sigma70-ECF"/>
    <property type="match status" value="1"/>
</dbReference>
<proteinExistence type="predicted"/>
<dbReference type="Proteomes" id="UP000184310">
    <property type="component" value="Unassembled WGS sequence"/>
</dbReference>
<dbReference type="PANTHER" id="PTHR30385">
    <property type="entry name" value="SIGMA FACTOR F FLAGELLAR"/>
    <property type="match status" value="1"/>
</dbReference>